<dbReference type="Gene3D" id="2.40.50.100">
    <property type="match status" value="1"/>
</dbReference>
<dbReference type="RefSeq" id="WP_188583806.1">
    <property type="nucleotide sequence ID" value="NZ_BMCT01000011.1"/>
</dbReference>
<dbReference type="NCBIfam" id="TIGR01730">
    <property type="entry name" value="RND_mfp"/>
    <property type="match status" value="1"/>
</dbReference>
<evidence type="ECO:0000256" key="3">
    <source>
        <dbReference type="SAM" id="SignalP"/>
    </source>
</evidence>
<dbReference type="Pfam" id="PF25917">
    <property type="entry name" value="BSH_RND"/>
    <property type="match status" value="1"/>
</dbReference>
<comment type="caution">
    <text evidence="5">The sequence shown here is derived from an EMBL/GenBank/DDBJ whole genome shotgun (WGS) entry which is preliminary data.</text>
</comment>
<dbReference type="SUPFAM" id="SSF111369">
    <property type="entry name" value="HlyD-like secretion proteins"/>
    <property type="match status" value="1"/>
</dbReference>
<keyword evidence="3" id="KW-0732">Signal</keyword>
<feature type="coiled-coil region" evidence="2">
    <location>
        <begin position="110"/>
        <end position="175"/>
    </location>
</feature>
<dbReference type="InterPro" id="IPR006143">
    <property type="entry name" value="RND_pump_MFP"/>
</dbReference>
<dbReference type="Gene3D" id="2.40.30.170">
    <property type="match status" value="1"/>
</dbReference>
<comment type="similarity">
    <text evidence="1">Belongs to the membrane fusion protein (MFP) (TC 8.A.1) family.</text>
</comment>
<dbReference type="GO" id="GO:1990281">
    <property type="term" value="C:efflux pump complex"/>
    <property type="evidence" value="ECO:0007669"/>
    <property type="project" value="TreeGrafter"/>
</dbReference>
<name>A0A917CEK6_9HYPH</name>
<evidence type="ECO:0000313" key="5">
    <source>
        <dbReference type="EMBL" id="GGF85869.1"/>
    </source>
</evidence>
<proteinExistence type="inferred from homology"/>
<dbReference type="Proteomes" id="UP000606044">
    <property type="component" value="Unassembled WGS sequence"/>
</dbReference>
<organism evidence="5 6">
    <name type="scientific">Azorhizobium oxalatiphilum</name>
    <dbReference type="NCBI Taxonomy" id="980631"/>
    <lineage>
        <taxon>Bacteria</taxon>
        <taxon>Pseudomonadati</taxon>
        <taxon>Pseudomonadota</taxon>
        <taxon>Alphaproteobacteria</taxon>
        <taxon>Hyphomicrobiales</taxon>
        <taxon>Xanthobacteraceae</taxon>
        <taxon>Azorhizobium</taxon>
    </lineage>
</organism>
<dbReference type="PANTHER" id="PTHR30469">
    <property type="entry name" value="MULTIDRUG RESISTANCE PROTEIN MDTA"/>
    <property type="match status" value="1"/>
</dbReference>
<dbReference type="PANTHER" id="PTHR30469:SF18">
    <property type="entry name" value="RESISTANCE-NODULATION-CELL DIVISION (RND) EFFLUX MEMBRANE FUSION PROTEIN-RELATED"/>
    <property type="match status" value="1"/>
</dbReference>
<feature type="domain" description="Multidrug resistance protein MdtA-like barrel-sandwich hybrid" evidence="4">
    <location>
        <begin position="73"/>
        <end position="205"/>
    </location>
</feature>
<evidence type="ECO:0000256" key="1">
    <source>
        <dbReference type="ARBA" id="ARBA00009477"/>
    </source>
</evidence>
<dbReference type="EMBL" id="BMCT01000011">
    <property type="protein sequence ID" value="GGF85869.1"/>
    <property type="molecule type" value="Genomic_DNA"/>
</dbReference>
<accession>A0A917CEK6</accession>
<sequence length="374" mass="38976">MTRRKALLLSVPIIAVLAFGAVKLSQSQPAAGSPQANDPRQEPILVAVAAARPAGAGERAFTGVIAARVQSNLGFRVTGKVIERLVDVGQRVTAGQPLMRIDPKDLSLALEARRNAAEAARAQLVQVEADEVRYRKLSADGWTPRQRYEQAKAALDTARAQLAAAEAQAEVAQNETGYSTLTADADGTVMDTLAEPGQVVSAGQVVVRLAHAGAREAVVNLPETARPAIGTAAQAGIYGMDGTRSPARLRQLSDSADALSRTYEARFVLDGTAAEAPLGATVTLWLPRGGGQADAAQTQIPLGALLDDGRTTGAWVIDGSSQTVSLRALRIVRLGQESATVTGLQPGETIVALGAHLLHAGDRVRSTQTQAAAK</sequence>
<feature type="signal peptide" evidence="3">
    <location>
        <begin position="1"/>
        <end position="20"/>
    </location>
</feature>
<evidence type="ECO:0000259" key="4">
    <source>
        <dbReference type="Pfam" id="PF25917"/>
    </source>
</evidence>
<keyword evidence="6" id="KW-1185">Reference proteome</keyword>
<keyword evidence="2" id="KW-0175">Coiled coil</keyword>
<reference evidence="5" key="2">
    <citation type="submission" date="2020-09" db="EMBL/GenBank/DDBJ databases">
        <authorList>
            <person name="Sun Q."/>
            <person name="Sedlacek I."/>
        </authorList>
    </citation>
    <scope>NUCLEOTIDE SEQUENCE</scope>
    <source>
        <strain evidence="5">CCM 7897</strain>
    </source>
</reference>
<feature type="chain" id="PRO_5038116369" evidence="3">
    <location>
        <begin position="21"/>
        <end position="374"/>
    </location>
</feature>
<dbReference type="GO" id="GO:0015562">
    <property type="term" value="F:efflux transmembrane transporter activity"/>
    <property type="evidence" value="ECO:0007669"/>
    <property type="project" value="TreeGrafter"/>
</dbReference>
<dbReference type="InterPro" id="IPR058625">
    <property type="entry name" value="MdtA-like_BSH"/>
</dbReference>
<evidence type="ECO:0000256" key="2">
    <source>
        <dbReference type="SAM" id="Coils"/>
    </source>
</evidence>
<dbReference type="Gene3D" id="1.10.287.470">
    <property type="entry name" value="Helix hairpin bin"/>
    <property type="match status" value="1"/>
</dbReference>
<evidence type="ECO:0000313" key="6">
    <source>
        <dbReference type="Proteomes" id="UP000606044"/>
    </source>
</evidence>
<protein>
    <submittedName>
        <fullName evidence="5">Hemolysin secretion protein D</fullName>
    </submittedName>
</protein>
<gene>
    <name evidence="5" type="ORF">GCM10007301_52140</name>
</gene>
<dbReference type="AlphaFoldDB" id="A0A917CEK6"/>
<dbReference type="Gene3D" id="2.40.420.20">
    <property type="match status" value="1"/>
</dbReference>
<reference evidence="5" key="1">
    <citation type="journal article" date="2014" name="Int. J. Syst. Evol. Microbiol.">
        <title>Complete genome sequence of Corynebacterium casei LMG S-19264T (=DSM 44701T), isolated from a smear-ripened cheese.</title>
        <authorList>
            <consortium name="US DOE Joint Genome Institute (JGI-PGF)"/>
            <person name="Walter F."/>
            <person name="Albersmeier A."/>
            <person name="Kalinowski J."/>
            <person name="Ruckert C."/>
        </authorList>
    </citation>
    <scope>NUCLEOTIDE SEQUENCE</scope>
    <source>
        <strain evidence="5">CCM 7897</strain>
    </source>
</reference>